<dbReference type="InterPro" id="IPR036388">
    <property type="entry name" value="WH-like_DNA-bd_sf"/>
</dbReference>
<dbReference type="AlphaFoldDB" id="A0A7I7XR26"/>
<name>A0A7I7XR26_9MYCO</name>
<dbReference type="SUPFAM" id="SSF48008">
    <property type="entry name" value="GntR ligand-binding domain-like"/>
    <property type="match status" value="1"/>
</dbReference>
<organism evidence="6 7">
    <name type="scientific">Mycolicibacterium confluentis</name>
    <dbReference type="NCBI Taxonomy" id="28047"/>
    <lineage>
        <taxon>Bacteria</taxon>
        <taxon>Bacillati</taxon>
        <taxon>Actinomycetota</taxon>
        <taxon>Actinomycetes</taxon>
        <taxon>Mycobacteriales</taxon>
        <taxon>Mycobacteriaceae</taxon>
        <taxon>Mycolicibacterium</taxon>
    </lineage>
</organism>
<dbReference type="EMBL" id="AP022612">
    <property type="protein sequence ID" value="BBZ31635.1"/>
    <property type="molecule type" value="Genomic_DNA"/>
</dbReference>
<accession>A0A7I7XR26</accession>
<reference evidence="6" key="2">
    <citation type="submission" date="2020-02" db="EMBL/GenBank/DDBJ databases">
        <authorList>
            <person name="Matsumoto Y."/>
            <person name="Motooka D."/>
            <person name="Nakamura S."/>
        </authorList>
    </citation>
    <scope>NUCLEOTIDE SEQUENCE</scope>
    <source>
        <strain evidence="6">JCM 13671</strain>
    </source>
</reference>
<feature type="region of interest" description="Disordered" evidence="4">
    <location>
        <begin position="258"/>
        <end position="283"/>
    </location>
</feature>
<protein>
    <recommendedName>
        <fullName evidence="5">HTH gntR-type domain-containing protein</fullName>
    </recommendedName>
</protein>
<dbReference type="CDD" id="cd07377">
    <property type="entry name" value="WHTH_GntR"/>
    <property type="match status" value="1"/>
</dbReference>
<evidence type="ECO:0000256" key="1">
    <source>
        <dbReference type="ARBA" id="ARBA00023015"/>
    </source>
</evidence>
<feature type="domain" description="HTH gntR-type" evidence="5">
    <location>
        <begin position="9"/>
        <end position="79"/>
    </location>
</feature>
<dbReference type="RefSeq" id="WP_085153466.1">
    <property type="nucleotide sequence ID" value="NZ_AP022612.1"/>
</dbReference>
<dbReference type="PANTHER" id="PTHR43537:SF24">
    <property type="entry name" value="GLUCONATE OPERON TRANSCRIPTIONAL REPRESSOR"/>
    <property type="match status" value="1"/>
</dbReference>
<dbReference type="GO" id="GO:0003700">
    <property type="term" value="F:DNA-binding transcription factor activity"/>
    <property type="evidence" value="ECO:0007669"/>
    <property type="project" value="InterPro"/>
</dbReference>
<dbReference type="InterPro" id="IPR036390">
    <property type="entry name" value="WH_DNA-bd_sf"/>
</dbReference>
<dbReference type="Pfam" id="PF07729">
    <property type="entry name" value="FCD"/>
    <property type="match status" value="1"/>
</dbReference>
<dbReference type="InterPro" id="IPR011711">
    <property type="entry name" value="GntR_C"/>
</dbReference>
<gene>
    <name evidence="6" type="ORF">MCNF_02400</name>
</gene>
<keyword evidence="3" id="KW-0804">Transcription</keyword>
<keyword evidence="1" id="KW-0805">Transcription regulation</keyword>
<evidence type="ECO:0000259" key="5">
    <source>
        <dbReference type="PROSITE" id="PS50949"/>
    </source>
</evidence>
<proteinExistence type="predicted"/>
<dbReference type="SMART" id="SM00345">
    <property type="entry name" value="HTH_GNTR"/>
    <property type="match status" value="1"/>
</dbReference>
<evidence type="ECO:0000313" key="7">
    <source>
        <dbReference type="Proteomes" id="UP000466931"/>
    </source>
</evidence>
<feature type="compositionally biased region" description="Polar residues" evidence="4">
    <location>
        <begin position="258"/>
        <end position="275"/>
    </location>
</feature>
<keyword evidence="2" id="KW-0238">DNA-binding</keyword>
<evidence type="ECO:0000313" key="6">
    <source>
        <dbReference type="EMBL" id="BBZ31635.1"/>
    </source>
</evidence>
<dbReference type="PROSITE" id="PS50949">
    <property type="entry name" value="HTH_GNTR"/>
    <property type="match status" value="1"/>
</dbReference>
<dbReference type="Proteomes" id="UP000466931">
    <property type="component" value="Chromosome"/>
</dbReference>
<dbReference type="InterPro" id="IPR008920">
    <property type="entry name" value="TF_FadR/GntR_C"/>
</dbReference>
<dbReference type="OrthoDB" id="162505at2"/>
<evidence type="ECO:0000256" key="2">
    <source>
        <dbReference type="ARBA" id="ARBA00023125"/>
    </source>
</evidence>
<dbReference type="SMART" id="SM00895">
    <property type="entry name" value="FCD"/>
    <property type="match status" value="1"/>
</dbReference>
<dbReference type="GO" id="GO:0003677">
    <property type="term" value="F:DNA binding"/>
    <property type="evidence" value="ECO:0007669"/>
    <property type="project" value="UniProtKB-KW"/>
</dbReference>
<dbReference type="PANTHER" id="PTHR43537">
    <property type="entry name" value="TRANSCRIPTIONAL REGULATOR, GNTR FAMILY"/>
    <property type="match status" value="1"/>
</dbReference>
<dbReference type="Pfam" id="PF00392">
    <property type="entry name" value="GntR"/>
    <property type="match status" value="1"/>
</dbReference>
<keyword evidence="7" id="KW-1185">Reference proteome</keyword>
<dbReference type="InterPro" id="IPR000524">
    <property type="entry name" value="Tscrpt_reg_HTH_GntR"/>
</dbReference>
<reference evidence="6" key="1">
    <citation type="journal article" date="2019" name="Emerg. Microbes Infect.">
        <title>Comprehensive subspecies identification of 175 nontuberculous mycobacteria species based on 7547 genomic profiles.</title>
        <authorList>
            <person name="Matsumoto Y."/>
            <person name="Kinjo T."/>
            <person name="Motooka D."/>
            <person name="Nabeya D."/>
            <person name="Jung N."/>
            <person name="Uechi K."/>
            <person name="Horii T."/>
            <person name="Iida T."/>
            <person name="Fujita J."/>
            <person name="Nakamura S."/>
        </authorList>
    </citation>
    <scope>NUCLEOTIDE SEQUENCE [LARGE SCALE GENOMIC DNA]</scope>
    <source>
        <strain evidence="6">JCM 13671</strain>
    </source>
</reference>
<dbReference type="SUPFAM" id="SSF46785">
    <property type="entry name" value="Winged helix' DNA-binding domain"/>
    <property type="match status" value="1"/>
</dbReference>
<evidence type="ECO:0000256" key="4">
    <source>
        <dbReference type="SAM" id="MobiDB-lite"/>
    </source>
</evidence>
<sequence length="283" mass="30818">MTQSRIRQPRVAEIVAARLREDILSGRLKQGDVLPSQESLFGEFGVSPPALREAIHLLETDGLVSVRRGNVGGAVVHQPSAERTAHMISMVLQARSATPADVSGALLHLEPICAGMCASREDRHTEVVPYLEREIARQTEQFDDPTSYVPNARRFHEALVSRCGNEPMILLIGSLELIWSAHEAAVWSDDTGPRSSDGERAALQTRRAALRDHQRLLDAIRDGNSARAVRIAGDHLAAARSNTLAFGTDKTIQASLISSAEQSTRAGGQSLLRTSKLNRKDTP</sequence>
<evidence type="ECO:0000256" key="3">
    <source>
        <dbReference type="ARBA" id="ARBA00023163"/>
    </source>
</evidence>
<dbReference type="Gene3D" id="1.10.10.10">
    <property type="entry name" value="Winged helix-like DNA-binding domain superfamily/Winged helix DNA-binding domain"/>
    <property type="match status" value="1"/>
</dbReference>
<dbReference type="Gene3D" id="1.20.120.530">
    <property type="entry name" value="GntR ligand-binding domain-like"/>
    <property type="match status" value="1"/>
</dbReference>